<evidence type="ECO:0000256" key="1">
    <source>
        <dbReference type="SAM" id="MobiDB-lite"/>
    </source>
</evidence>
<protein>
    <submittedName>
        <fullName evidence="2">Uncharacterized protein</fullName>
    </submittedName>
</protein>
<dbReference type="AlphaFoldDB" id="A0A1X7U9D7"/>
<feature type="region of interest" description="Disordered" evidence="1">
    <location>
        <begin position="96"/>
        <end position="188"/>
    </location>
</feature>
<feature type="compositionally biased region" description="Gly residues" evidence="1">
    <location>
        <begin position="165"/>
        <end position="188"/>
    </location>
</feature>
<feature type="compositionally biased region" description="Gly residues" evidence="1">
    <location>
        <begin position="98"/>
        <end position="158"/>
    </location>
</feature>
<reference evidence="2" key="1">
    <citation type="submission" date="2017-05" db="UniProtKB">
        <authorList>
            <consortium name="EnsemblMetazoa"/>
        </authorList>
    </citation>
    <scope>IDENTIFICATION</scope>
</reference>
<organism evidence="2">
    <name type="scientific">Amphimedon queenslandica</name>
    <name type="common">Sponge</name>
    <dbReference type="NCBI Taxonomy" id="400682"/>
    <lineage>
        <taxon>Eukaryota</taxon>
        <taxon>Metazoa</taxon>
        <taxon>Porifera</taxon>
        <taxon>Demospongiae</taxon>
        <taxon>Heteroscleromorpha</taxon>
        <taxon>Haplosclerida</taxon>
        <taxon>Niphatidae</taxon>
        <taxon>Amphimedon</taxon>
    </lineage>
</organism>
<evidence type="ECO:0000313" key="2">
    <source>
        <dbReference type="EnsemblMetazoa" id="Aqu2.1.24572_001"/>
    </source>
</evidence>
<dbReference type="EnsemblMetazoa" id="Aqu2.1.24572_001">
    <property type="protein sequence ID" value="Aqu2.1.24572_001"/>
    <property type="gene ID" value="Aqu2.1.24572"/>
</dbReference>
<accession>A0A1X7U9D7</accession>
<proteinExistence type="predicted"/>
<dbReference type="InParanoid" id="A0A1X7U9D7"/>
<sequence length="188" mass="17918">MRRNEAVNFYYTNSLRHNYIHEEADVTAVFLQCQNEWVMLVIPDPSSQSEGAGAQTKERAPVLLQKGAMLPFLQWAPAGLHLLEVAGLQLLEALEPPSGGGGGGGGPTSPATGGGGTPATGRASGGSGPPGGGGAGPLSPATGGGGAGPLSPATGGGRPQATARAGGGGCGGPVGGCGGGGPSATGGP</sequence>
<name>A0A1X7U9D7_AMPQE</name>